<reference evidence="1 2" key="1">
    <citation type="submission" date="2019-11" db="EMBL/GenBank/DDBJ databases">
        <authorList>
            <person name="Jiao W.-B."/>
            <person name="Schneeberger K."/>
        </authorList>
    </citation>
    <scope>NUCLEOTIDE SEQUENCE [LARGE SCALE GENOMIC DNA]</scope>
    <source>
        <strain evidence="2">cv. An-1</strain>
    </source>
</reference>
<accession>A0A654EKR4</accession>
<dbReference type="ExpressionAtlas" id="A0A654EKR4">
    <property type="expression patterns" value="baseline and differential"/>
</dbReference>
<gene>
    <name evidence="1" type="ORF">AN1_LOCUS5238</name>
</gene>
<dbReference type="PANTHER" id="PTHR31579:SF42">
    <property type="entry name" value="DUF506 FAMILY PROTEIN (DUF506)"/>
    <property type="match status" value="1"/>
</dbReference>
<organism evidence="1 2">
    <name type="scientific">Arabidopsis thaliana</name>
    <name type="common">Mouse-ear cress</name>
    <dbReference type="NCBI Taxonomy" id="3702"/>
    <lineage>
        <taxon>Eukaryota</taxon>
        <taxon>Viridiplantae</taxon>
        <taxon>Streptophyta</taxon>
        <taxon>Embryophyta</taxon>
        <taxon>Tracheophyta</taxon>
        <taxon>Spermatophyta</taxon>
        <taxon>Magnoliopsida</taxon>
        <taxon>eudicotyledons</taxon>
        <taxon>Gunneridae</taxon>
        <taxon>Pentapetalae</taxon>
        <taxon>rosids</taxon>
        <taxon>malvids</taxon>
        <taxon>Brassicales</taxon>
        <taxon>Brassicaceae</taxon>
        <taxon>Camelineae</taxon>
        <taxon>Arabidopsis</taxon>
    </lineage>
</organism>
<protein>
    <recommendedName>
        <fullName evidence="3">DUF506 family protein</fullName>
    </recommendedName>
</protein>
<dbReference type="EMBL" id="CACRSJ010000104">
    <property type="protein sequence ID" value="VYS49764.1"/>
    <property type="molecule type" value="Genomic_DNA"/>
</dbReference>
<sequence>MVEIQGRFKRIESAFNVAAARVHPPCDNSSGSDHSPDLSDLVASFIEKEGQIVLREEEETSSDDNNLEDVNERLRKLLEGLSCGEERMRILSATMEVAGTFVGDISSSKRHLMAFLRNKGFDAGLCKSSWERFGKNTGGKYEYVDVRCGGDYNNRYFVETNLAGEFEIARPTKRYLSILSQVPRVFVGTSEELKLLVRIMCHEMRRSMKHVGIHVPPWRRNGYMQAKWFGFYKRTSTTNNYEMVNTYDTTSFKGCKEEFWEAKGLKVMVGQLSIAFNISAVEV</sequence>
<evidence type="ECO:0000313" key="1">
    <source>
        <dbReference type="EMBL" id="VYS49764.1"/>
    </source>
</evidence>
<proteinExistence type="predicted"/>
<evidence type="ECO:0000313" key="2">
    <source>
        <dbReference type="Proteomes" id="UP000426265"/>
    </source>
</evidence>
<dbReference type="NCBIfam" id="TIGR01615">
    <property type="entry name" value="A_thal_3542"/>
    <property type="match status" value="1"/>
</dbReference>
<dbReference type="Proteomes" id="UP000426265">
    <property type="component" value="Unassembled WGS sequence"/>
</dbReference>
<dbReference type="Pfam" id="PF04720">
    <property type="entry name" value="PDDEXK_6"/>
    <property type="match status" value="1"/>
</dbReference>
<evidence type="ECO:0008006" key="3">
    <source>
        <dbReference type="Google" id="ProtNLM"/>
    </source>
</evidence>
<dbReference type="InterPro" id="IPR006502">
    <property type="entry name" value="PDDEXK-like"/>
</dbReference>
<name>A0A654EKR4_ARATH</name>
<dbReference type="AlphaFoldDB" id="A0A654EKR4"/>
<dbReference type="PANTHER" id="PTHR31579">
    <property type="entry name" value="OS03G0796600 PROTEIN"/>
    <property type="match status" value="1"/>
</dbReference>